<evidence type="ECO:0000256" key="3">
    <source>
        <dbReference type="ARBA" id="ARBA00011738"/>
    </source>
</evidence>
<feature type="binding site" evidence="11">
    <location>
        <position position="93"/>
    </location>
    <ligand>
        <name>Zn(2+)</name>
        <dbReference type="ChEBI" id="CHEBI:29105"/>
    </ligand>
</feature>
<keyword evidence="4" id="KW-0963">Cytoplasm</keyword>
<name>A0A1R4K7U7_9ACTN</name>
<dbReference type="Gene3D" id="1.10.10.10">
    <property type="entry name" value="Winged helix-like DNA-binding domain superfamily/Winged helix DNA-binding domain"/>
    <property type="match status" value="1"/>
</dbReference>
<dbReference type="SUPFAM" id="SSF46785">
    <property type="entry name" value="Winged helix' DNA-binding domain"/>
    <property type="match status" value="1"/>
</dbReference>
<organism evidence="13 14">
    <name type="scientific">Luteococcus japonicus LSP_Lj1</name>
    <dbReference type="NCBI Taxonomy" id="1255658"/>
    <lineage>
        <taxon>Bacteria</taxon>
        <taxon>Bacillati</taxon>
        <taxon>Actinomycetota</taxon>
        <taxon>Actinomycetes</taxon>
        <taxon>Propionibacteriales</taxon>
        <taxon>Propionibacteriaceae</taxon>
        <taxon>Luteococcus</taxon>
    </lineage>
</organism>
<dbReference type="OrthoDB" id="8659436at2"/>
<dbReference type="PANTHER" id="PTHR33202:SF2">
    <property type="entry name" value="FERRIC UPTAKE REGULATION PROTEIN"/>
    <property type="match status" value="1"/>
</dbReference>
<proteinExistence type="inferred from homology"/>
<feature type="binding site" evidence="12">
    <location>
        <position position="108"/>
    </location>
    <ligand>
        <name>Fe cation</name>
        <dbReference type="ChEBI" id="CHEBI:24875"/>
    </ligand>
</feature>
<sequence>MSTETTSSKGRPAQRVTRQRLAIRALLTDIDGFRSAQQLHEELREAGDSVGLATVYRTLQAMAESGEVDGIRTDDGEMVYRQCSQGHHHHLVCRECGRTVEISAKLVEQWAQTVATEHGFRDAGHEIELFGLCSDC</sequence>
<dbReference type="GO" id="GO:0005829">
    <property type="term" value="C:cytosol"/>
    <property type="evidence" value="ECO:0007669"/>
    <property type="project" value="TreeGrafter"/>
</dbReference>
<dbReference type="GO" id="GO:0008270">
    <property type="term" value="F:zinc ion binding"/>
    <property type="evidence" value="ECO:0007669"/>
    <property type="project" value="TreeGrafter"/>
</dbReference>
<keyword evidence="5" id="KW-0678">Repressor</keyword>
<feature type="binding site" evidence="12">
    <location>
        <position position="125"/>
    </location>
    <ligand>
        <name>Fe cation</name>
        <dbReference type="ChEBI" id="CHEBI:24875"/>
    </ligand>
</feature>
<dbReference type="InterPro" id="IPR043135">
    <property type="entry name" value="Fur_C"/>
</dbReference>
<evidence type="ECO:0000313" key="14">
    <source>
        <dbReference type="Proteomes" id="UP000188342"/>
    </source>
</evidence>
<evidence type="ECO:0000256" key="7">
    <source>
        <dbReference type="ARBA" id="ARBA00022833"/>
    </source>
</evidence>
<dbReference type="PANTHER" id="PTHR33202">
    <property type="entry name" value="ZINC UPTAKE REGULATION PROTEIN"/>
    <property type="match status" value="1"/>
</dbReference>
<dbReference type="InterPro" id="IPR036390">
    <property type="entry name" value="WH_DNA-bd_sf"/>
</dbReference>
<evidence type="ECO:0000256" key="11">
    <source>
        <dbReference type="PIRSR" id="PIRSR602481-1"/>
    </source>
</evidence>
<evidence type="ECO:0000256" key="10">
    <source>
        <dbReference type="ARBA" id="ARBA00023163"/>
    </source>
</evidence>
<evidence type="ECO:0000256" key="5">
    <source>
        <dbReference type="ARBA" id="ARBA00022491"/>
    </source>
</evidence>
<gene>
    <name evidence="13" type="ORF">FM114_12000</name>
</gene>
<keyword evidence="8" id="KW-0805">Transcription regulation</keyword>
<keyword evidence="14" id="KW-1185">Reference proteome</keyword>
<evidence type="ECO:0000313" key="13">
    <source>
        <dbReference type="EMBL" id="SJN40192.1"/>
    </source>
</evidence>
<dbReference type="Pfam" id="PF01475">
    <property type="entry name" value="FUR"/>
    <property type="match status" value="1"/>
</dbReference>
<comment type="cofactor">
    <cofactor evidence="11">
        <name>Zn(2+)</name>
        <dbReference type="ChEBI" id="CHEBI:29105"/>
    </cofactor>
    <text evidence="11">Binds 1 zinc ion per subunit.</text>
</comment>
<comment type="subcellular location">
    <subcellularLocation>
        <location evidence="1">Cytoplasm</location>
    </subcellularLocation>
</comment>
<dbReference type="GO" id="GO:1900376">
    <property type="term" value="P:regulation of secondary metabolite biosynthetic process"/>
    <property type="evidence" value="ECO:0007669"/>
    <property type="project" value="TreeGrafter"/>
</dbReference>
<evidence type="ECO:0000256" key="4">
    <source>
        <dbReference type="ARBA" id="ARBA00022490"/>
    </source>
</evidence>
<feature type="binding site" evidence="11">
    <location>
        <position position="136"/>
    </location>
    <ligand>
        <name>Zn(2+)</name>
        <dbReference type="ChEBI" id="CHEBI:29105"/>
    </ligand>
</feature>
<protein>
    <submittedName>
        <fullName evidence="13">Zinc uptake regulation protein ZUR</fullName>
    </submittedName>
</protein>
<evidence type="ECO:0000256" key="6">
    <source>
        <dbReference type="ARBA" id="ARBA00022723"/>
    </source>
</evidence>
<dbReference type="FunFam" id="1.10.10.10:FF:000459">
    <property type="entry name" value="Ferric uptake regulation protein"/>
    <property type="match status" value="1"/>
</dbReference>
<dbReference type="InterPro" id="IPR036388">
    <property type="entry name" value="WH-like_DNA-bd_sf"/>
</dbReference>
<evidence type="ECO:0000256" key="8">
    <source>
        <dbReference type="ARBA" id="ARBA00023015"/>
    </source>
</evidence>
<accession>A0A1R4K7U7</accession>
<keyword evidence="10" id="KW-0804">Transcription</keyword>
<dbReference type="CDD" id="cd07153">
    <property type="entry name" value="Fur_like"/>
    <property type="match status" value="1"/>
</dbReference>
<dbReference type="GO" id="GO:0003700">
    <property type="term" value="F:DNA-binding transcription factor activity"/>
    <property type="evidence" value="ECO:0007669"/>
    <property type="project" value="InterPro"/>
</dbReference>
<evidence type="ECO:0000256" key="12">
    <source>
        <dbReference type="PIRSR" id="PIRSR602481-2"/>
    </source>
</evidence>
<dbReference type="Gene3D" id="3.30.1490.190">
    <property type="match status" value="1"/>
</dbReference>
<feature type="binding site" evidence="12">
    <location>
        <position position="87"/>
    </location>
    <ligand>
        <name>Fe cation</name>
        <dbReference type="ChEBI" id="CHEBI:24875"/>
    </ligand>
</feature>
<evidence type="ECO:0000256" key="1">
    <source>
        <dbReference type="ARBA" id="ARBA00004496"/>
    </source>
</evidence>
<comment type="subunit">
    <text evidence="3">Homodimer.</text>
</comment>
<keyword evidence="9" id="KW-0238">DNA-binding</keyword>
<keyword evidence="6 11" id="KW-0479">Metal-binding</keyword>
<dbReference type="AlphaFoldDB" id="A0A1R4K7U7"/>
<reference evidence="13 14" key="1">
    <citation type="submission" date="2017-02" db="EMBL/GenBank/DDBJ databases">
        <authorList>
            <person name="Peterson S.W."/>
        </authorList>
    </citation>
    <scope>NUCLEOTIDE SEQUENCE [LARGE SCALE GENOMIC DNA]</scope>
    <source>
        <strain evidence="13 14">LSP_Lj1</strain>
    </source>
</reference>
<dbReference type="GO" id="GO:0045892">
    <property type="term" value="P:negative regulation of DNA-templated transcription"/>
    <property type="evidence" value="ECO:0007669"/>
    <property type="project" value="TreeGrafter"/>
</dbReference>
<comment type="cofactor">
    <cofactor evidence="12">
        <name>Mn(2+)</name>
        <dbReference type="ChEBI" id="CHEBI:29035"/>
    </cofactor>
    <cofactor evidence="12">
        <name>Fe(2+)</name>
        <dbReference type="ChEBI" id="CHEBI:29033"/>
    </cofactor>
    <text evidence="12">Binds 1 Mn(2+) or Fe(2+) ion per subunit.</text>
</comment>
<feature type="binding site" evidence="11">
    <location>
        <position position="96"/>
    </location>
    <ligand>
        <name>Zn(2+)</name>
        <dbReference type="ChEBI" id="CHEBI:29105"/>
    </ligand>
</feature>
<evidence type="ECO:0000256" key="2">
    <source>
        <dbReference type="ARBA" id="ARBA00007957"/>
    </source>
</evidence>
<dbReference type="STRING" id="1255658.FM114_12000"/>
<dbReference type="InterPro" id="IPR002481">
    <property type="entry name" value="FUR"/>
</dbReference>
<evidence type="ECO:0000256" key="9">
    <source>
        <dbReference type="ARBA" id="ARBA00023125"/>
    </source>
</evidence>
<comment type="similarity">
    <text evidence="2">Belongs to the Fur family.</text>
</comment>
<keyword evidence="12" id="KW-0408">Iron</keyword>
<dbReference type="EMBL" id="FUKQ01000044">
    <property type="protein sequence ID" value="SJN40192.1"/>
    <property type="molecule type" value="Genomic_DNA"/>
</dbReference>
<dbReference type="Proteomes" id="UP000188342">
    <property type="component" value="Unassembled WGS sequence"/>
</dbReference>
<feature type="binding site" evidence="11">
    <location>
        <position position="133"/>
    </location>
    <ligand>
        <name>Zn(2+)</name>
        <dbReference type="ChEBI" id="CHEBI:29105"/>
    </ligand>
</feature>
<dbReference type="RefSeq" id="WP_094765376.1">
    <property type="nucleotide sequence ID" value="NZ_FUKQ01000044.1"/>
</dbReference>
<dbReference type="GO" id="GO:0000976">
    <property type="term" value="F:transcription cis-regulatory region binding"/>
    <property type="evidence" value="ECO:0007669"/>
    <property type="project" value="TreeGrafter"/>
</dbReference>
<keyword evidence="7 11" id="KW-0862">Zinc</keyword>